<dbReference type="AlphaFoldDB" id="A0A1G8IRL7"/>
<evidence type="ECO:0000313" key="2">
    <source>
        <dbReference type="Proteomes" id="UP000199017"/>
    </source>
</evidence>
<protein>
    <recommendedName>
        <fullName evidence="3">Fur-regulated basic protein A</fullName>
    </recommendedName>
</protein>
<proteinExistence type="predicted"/>
<dbReference type="RefSeq" id="WP_091584760.1">
    <property type="nucleotide sequence ID" value="NZ_FNDU01000005.1"/>
</dbReference>
<name>A0A1G8IRL7_9BACI</name>
<reference evidence="1 2" key="1">
    <citation type="submission" date="2016-10" db="EMBL/GenBank/DDBJ databases">
        <authorList>
            <person name="de Groot N.N."/>
        </authorList>
    </citation>
    <scope>NUCLEOTIDE SEQUENCE [LARGE SCALE GENOMIC DNA]</scope>
    <source>
        <strain evidence="2">P4B,CCM 7963,CECT 7998,DSM 25260,IBRC-M 10614,KCTC 13821</strain>
    </source>
</reference>
<dbReference type="InterPro" id="IPR049615">
    <property type="entry name" value="BH0509-like"/>
</dbReference>
<accession>A0A1G8IRL7</accession>
<dbReference type="OrthoDB" id="2973220at2"/>
<organism evidence="1 2">
    <name type="scientific">Alteribacillus bidgolensis</name>
    <dbReference type="NCBI Taxonomy" id="930129"/>
    <lineage>
        <taxon>Bacteria</taxon>
        <taxon>Bacillati</taxon>
        <taxon>Bacillota</taxon>
        <taxon>Bacilli</taxon>
        <taxon>Bacillales</taxon>
        <taxon>Bacillaceae</taxon>
        <taxon>Alteribacillus</taxon>
    </lineage>
</organism>
<dbReference type="Proteomes" id="UP000199017">
    <property type="component" value="Unassembled WGS sequence"/>
</dbReference>
<keyword evidence="2" id="KW-1185">Reference proteome</keyword>
<sequence length="47" mass="5742">MKRIERKNMVSFISKVKGMEEKYLSTMTDEDIEHIYEQTYLKHETTE</sequence>
<evidence type="ECO:0000313" key="1">
    <source>
        <dbReference type="EMBL" id="SDI21554.1"/>
    </source>
</evidence>
<dbReference type="EMBL" id="FNDU01000005">
    <property type="protein sequence ID" value="SDI21554.1"/>
    <property type="molecule type" value="Genomic_DNA"/>
</dbReference>
<gene>
    <name evidence="1" type="ORF">SAMN05216352_105312</name>
</gene>
<dbReference type="NCBIfam" id="NF033562">
    <property type="entry name" value="BH0509_fam"/>
    <property type="match status" value="1"/>
</dbReference>
<evidence type="ECO:0008006" key="3">
    <source>
        <dbReference type="Google" id="ProtNLM"/>
    </source>
</evidence>